<dbReference type="Proteomes" id="UP000604161">
    <property type="component" value="Unassembled WGS sequence"/>
</dbReference>
<reference evidence="2 3" key="1">
    <citation type="submission" date="2020-09" db="EMBL/GenBank/DDBJ databases">
        <title>Marinomonas sp. nov., isolated from the cysticercosis algae of Qingdao, China.</title>
        <authorList>
            <person name="Sun X."/>
        </authorList>
    </citation>
    <scope>NUCLEOTIDE SEQUENCE [LARGE SCALE GENOMIC DNA]</scope>
    <source>
        <strain evidence="2 3">SM2066</strain>
    </source>
</reference>
<dbReference type="InterPro" id="IPR013022">
    <property type="entry name" value="Xyl_isomerase-like_TIM-brl"/>
</dbReference>
<proteinExistence type="predicted"/>
<gene>
    <name evidence="2" type="ORF">IF202_09035</name>
</gene>
<name>A0ABR8P190_9GAMM</name>
<evidence type="ECO:0000259" key="1">
    <source>
        <dbReference type="Pfam" id="PF01261"/>
    </source>
</evidence>
<dbReference type="InterPro" id="IPR036237">
    <property type="entry name" value="Xyl_isomerase-like_sf"/>
</dbReference>
<organism evidence="2 3">
    <name type="scientific">Marinomonas colpomeniae</name>
    <dbReference type="NCBI Taxonomy" id="2774408"/>
    <lineage>
        <taxon>Bacteria</taxon>
        <taxon>Pseudomonadati</taxon>
        <taxon>Pseudomonadota</taxon>
        <taxon>Gammaproteobacteria</taxon>
        <taxon>Oceanospirillales</taxon>
        <taxon>Oceanospirillaceae</taxon>
        <taxon>Marinomonas</taxon>
    </lineage>
</organism>
<evidence type="ECO:0000313" key="3">
    <source>
        <dbReference type="Proteomes" id="UP000604161"/>
    </source>
</evidence>
<accession>A0ABR8P190</accession>
<feature type="domain" description="Xylose isomerase-like TIM barrel" evidence="1">
    <location>
        <begin position="26"/>
        <end position="187"/>
    </location>
</feature>
<dbReference type="Gene3D" id="3.20.20.150">
    <property type="entry name" value="Divalent-metal-dependent TIM barrel enzymes"/>
    <property type="match status" value="1"/>
</dbReference>
<protein>
    <submittedName>
        <fullName evidence="2">TIM barrel protein</fullName>
    </submittedName>
</protein>
<dbReference type="EMBL" id="JACYFC010000002">
    <property type="protein sequence ID" value="MBD5771198.1"/>
    <property type="molecule type" value="Genomic_DNA"/>
</dbReference>
<sequence length="272" mass="31531">MKLNFHKSFWEAPCNNEHDFNELIKRTHADGYQGTELFLPFFDIDTDVVREAHAELGLSIITGIGTAGDTVEDHLESMNTQIERAVEFEPVLINSHTGRDIFSLKDNLRLFENALKLEQKHNITITHETHRFRPTFSTFDTERIIDALPELKLNLDISHWMVVHESDLNDQLERLEKIFSHVHHIHARVGFEEGPQVTNPQDELWAGHVENHVKLWQKVIDLAKNRGQSGFTITPEFGPFPYAHVQPNTHEPMVDIWAANNFMQQHLRNKLV</sequence>
<dbReference type="SUPFAM" id="SSF51658">
    <property type="entry name" value="Xylose isomerase-like"/>
    <property type="match status" value="1"/>
</dbReference>
<evidence type="ECO:0000313" key="2">
    <source>
        <dbReference type="EMBL" id="MBD5771198.1"/>
    </source>
</evidence>
<comment type="caution">
    <text evidence="2">The sequence shown here is derived from an EMBL/GenBank/DDBJ whole genome shotgun (WGS) entry which is preliminary data.</text>
</comment>
<dbReference type="RefSeq" id="WP_191594539.1">
    <property type="nucleotide sequence ID" value="NZ_JACYFC010000002.1"/>
</dbReference>
<dbReference type="Pfam" id="PF01261">
    <property type="entry name" value="AP_endonuc_2"/>
    <property type="match status" value="1"/>
</dbReference>
<keyword evidence="3" id="KW-1185">Reference proteome</keyword>